<feature type="compositionally biased region" description="Low complexity" evidence="3">
    <location>
        <begin position="1294"/>
        <end position="1309"/>
    </location>
</feature>
<dbReference type="SMART" id="SM00225">
    <property type="entry name" value="BTB"/>
    <property type="match status" value="1"/>
</dbReference>
<feature type="region of interest" description="Disordered" evidence="3">
    <location>
        <begin position="158"/>
        <end position="184"/>
    </location>
</feature>
<feature type="compositionally biased region" description="Low complexity" evidence="3">
    <location>
        <begin position="1346"/>
        <end position="1364"/>
    </location>
</feature>
<dbReference type="InterPro" id="IPR009091">
    <property type="entry name" value="RCC1/BLIP-II"/>
</dbReference>
<feature type="compositionally biased region" description="Polar residues" evidence="3">
    <location>
        <begin position="1385"/>
        <end position="1395"/>
    </location>
</feature>
<reference evidence="5 6" key="1">
    <citation type="journal article" date="2018" name="New Phytol.">
        <title>Comparative genomics and transcriptomics depict ericoid mycorrhizal fungi as versatile saprotrophs and plant mutualists.</title>
        <authorList>
            <person name="Martino E."/>
            <person name="Morin E."/>
            <person name="Grelet G.A."/>
            <person name="Kuo A."/>
            <person name="Kohler A."/>
            <person name="Daghino S."/>
            <person name="Barry K.W."/>
            <person name="Cichocki N."/>
            <person name="Clum A."/>
            <person name="Dockter R.B."/>
            <person name="Hainaut M."/>
            <person name="Kuo R.C."/>
            <person name="LaButti K."/>
            <person name="Lindahl B.D."/>
            <person name="Lindquist E.A."/>
            <person name="Lipzen A."/>
            <person name="Khouja H.R."/>
            <person name="Magnuson J."/>
            <person name="Murat C."/>
            <person name="Ohm R.A."/>
            <person name="Singer S.W."/>
            <person name="Spatafora J.W."/>
            <person name="Wang M."/>
            <person name="Veneault-Fourrey C."/>
            <person name="Henrissat B."/>
            <person name="Grigoriev I.V."/>
            <person name="Martin F.M."/>
            <person name="Perotto S."/>
        </authorList>
    </citation>
    <scope>NUCLEOTIDE SEQUENCE [LARGE SCALE GENOMIC DNA]</scope>
    <source>
        <strain evidence="5 6">ATCC 22711</strain>
    </source>
</reference>
<feature type="compositionally biased region" description="Polar residues" evidence="3">
    <location>
        <begin position="1208"/>
        <end position="1220"/>
    </location>
</feature>
<dbReference type="InterPro" id="IPR000408">
    <property type="entry name" value="Reg_chr_condens"/>
</dbReference>
<dbReference type="CDD" id="cd18186">
    <property type="entry name" value="BTB_POZ_ZBTB_KLHL-like"/>
    <property type="match status" value="1"/>
</dbReference>
<dbReference type="PROSITE" id="PS50012">
    <property type="entry name" value="RCC1_3"/>
    <property type="match status" value="2"/>
</dbReference>
<dbReference type="InterPro" id="IPR036770">
    <property type="entry name" value="Ankyrin_rpt-contain_sf"/>
</dbReference>
<dbReference type="OrthoDB" id="1893551at2759"/>
<dbReference type="PANTHER" id="PTHR22872:SF2">
    <property type="entry name" value="INHIBITOR OF BRUTON TYROSINE KINASE"/>
    <property type="match status" value="1"/>
</dbReference>
<name>A0A2T3B6C5_AMORE</name>
<feature type="region of interest" description="Disordered" evidence="3">
    <location>
        <begin position="67"/>
        <end position="87"/>
    </location>
</feature>
<dbReference type="SUPFAM" id="SSF54695">
    <property type="entry name" value="POZ domain"/>
    <property type="match status" value="1"/>
</dbReference>
<protein>
    <recommendedName>
        <fullName evidence="4">BTB domain-containing protein</fullName>
    </recommendedName>
</protein>
<dbReference type="InterPro" id="IPR011333">
    <property type="entry name" value="SKP1/BTB/POZ_sf"/>
</dbReference>
<dbReference type="GeneID" id="36576152"/>
<feature type="compositionally biased region" description="Basic and acidic residues" evidence="3">
    <location>
        <begin position="1459"/>
        <end position="1471"/>
    </location>
</feature>
<keyword evidence="1" id="KW-0677">Repeat</keyword>
<evidence type="ECO:0000313" key="6">
    <source>
        <dbReference type="Proteomes" id="UP000241818"/>
    </source>
</evidence>
<dbReference type="Proteomes" id="UP000241818">
    <property type="component" value="Unassembled WGS sequence"/>
</dbReference>
<dbReference type="RefSeq" id="XP_024722456.1">
    <property type="nucleotide sequence ID" value="XM_024868071.1"/>
</dbReference>
<feature type="repeat" description="RCC1" evidence="2">
    <location>
        <begin position="338"/>
        <end position="391"/>
    </location>
</feature>
<dbReference type="InterPro" id="IPR000210">
    <property type="entry name" value="BTB/POZ_dom"/>
</dbReference>
<evidence type="ECO:0000313" key="5">
    <source>
        <dbReference type="EMBL" id="PSS22301.1"/>
    </source>
</evidence>
<feature type="region of interest" description="Disordered" evidence="3">
    <location>
        <begin position="1254"/>
        <end position="1414"/>
    </location>
</feature>
<dbReference type="InterPro" id="IPR051625">
    <property type="entry name" value="Signaling_Regulatory_Domain"/>
</dbReference>
<feature type="region of interest" description="Disordered" evidence="3">
    <location>
        <begin position="1458"/>
        <end position="1522"/>
    </location>
</feature>
<dbReference type="Pfam" id="PF12796">
    <property type="entry name" value="Ank_2"/>
    <property type="match status" value="1"/>
</dbReference>
<dbReference type="PANTHER" id="PTHR22872">
    <property type="entry name" value="BTK-BINDING PROTEIN-RELATED"/>
    <property type="match status" value="1"/>
</dbReference>
<evidence type="ECO:0000256" key="2">
    <source>
        <dbReference type="PROSITE-ProRule" id="PRU00235"/>
    </source>
</evidence>
<feature type="compositionally biased region" description="Acidic residues" evidence="3">
    <location>
        <begin position="209"/>
        <end position="221"/>
    </location>
</feature>
<feature type="domain" description="BTB" evidence="4">
    <location>
        <begin position="916"/>
        <end position="987"/>
    </location>
</feature>
<keyword evidence="6" id="KW-1185">Reference proteome</keyword>
<dbReference type="Pfam" id="PF13540">
    <property type="entry name" value="RCC1_2"/>
    <property type="match status" value="1"/>
</dbReference>
<dbReference type="Gene3D" id="3.30.710.10">
    <property type="entry name" value="Potassium Channel Kv1.1, Chain A"/>
    <property type="match status" value="2"/>
</dbReference>
<dbReference type="EMBL" id="KZ679009">
    <property type="protein sequence ID" value="PSS22301.1"/>
    <property type="molecule type" value="Genomic_DNA"/>
</dbReference>
<dbReference type="Gene3D" id="1.25.40.20">
    <property type="entry name" value="Ankyrin repeat-containing domain"/>
    <property type="match status" value="1"/>
</dbReference>
<dbReference type="STRING" id="857342.A0A2T3B6C5"/>
<gene>
    <name evidence="5" type="ORF">M430DRAFT_49441</name>
</gene>
<dbReference type="Gene3D" id="2.130.10.30">
    <property type="entry name" value="Regulator of chromosome condensation 1/beta-lactamase-inhibitor protein II"/>
    <property type="match status" value="1"/>
</dbReference>
<feature type="compositionally biased region" description="Gly residues" evidence="3">
    <location>
        <begin position="1480"/>
        <end position="1491"/>
    </location>
</feature>
<sequence length="1522" mass="165949">MRNLLWKYYLEDDVDKFRRLLANTSHNPQYSSKGHGGGAGQSNSLGSVAGSPGGFATSPKAFMKNRKVSGQTGNTSGARGANTALGRAEVNSRDHAGLTILHRAASSTAANAISFALALIEHPAIDLYIQDTESGWTALHRALYFGNITIARAIIDRDRRDPNGPGGSTATRAGSSVIKVKDHEGNSPFDVYNATIARRSLQQGKEVAESEDGSQDDEESVTDGLGASGNTAHYSVDGDELFVFGSNKNHSLGFGDGDDRQHPEKITLKRPDHLLFRFYREYLDSIEGTNEVAQSSALKPTPKSLEDLPSLILNRPVIVQDVALAKLSSAILTTDPESNLYMCGFGPGGRLGTGDEVTRFTHVCIEEGGLAGKKVVKVALGQNHTLAVSSEGEIFSWGTSTYGQLGYSLPRPALKDEEPICSTPRQIFGPLKRETIIGVAASAIHSVAHTSTSLYCWGKNEGQLGLMDSDSRSLAIQPVPRKVGASLFKAPISMVSAINGATICLLANHTVCVFTNYGYNIVKFPLYEEFKNYHLQSAALTTRYGDTSNHISFITAGGDTIAAVSSRGDLFTVNVRKIDSDVPSASTTNPSKIKSALSPPQRIWSLRKGHWDGIRSVGVSENGSVIICTQAGAVWQRVKRAKIKDTMAGNGGFSRKDFKFQRVPGLTKVAAVRSNTFGVYAAIRKDCDVTKSQITVDEQGLWHDIDHLLSIRDLVASKPSEDNTEAPRLWVPALPKDGFNPLKRAILTSPDIETDVKHHLLRQDPQGYDFEIRSSLCEVGIPVHGFMMAARSPILRAALAEFRHTGSSSVPETLVVEGSSSQSLPRVVFQGLDFITILNLAIYLYTDGVVDVWHFTRQPSDMAFRYRQVRVELMKTAAHLKMARLESAVRMMREPDRQLNLDMSLALQDPVFFEDGDCIIELDGSEVYAHSALLRQRCPFFEGLFNGRAAGQWLAGRRQDDSKTVRIDLKHIEPETFQLVLRYLYADVGTELFDEVVSSDIDEFSELVMDVMGVANELMLDRLSQICQEVLGRFVNTRNVSQLLNIVAPCSVTEFKDAGLEYLCLQLEAMLENHLLDDLDEDLLLELDEVVRANQLNCLPFAKSGRAEMLLHERHPGLAGEIDEERQRRIRDMAFRENLKDDDSRLSTSFRARVGSLDDFISGSPSQEKARRKSKQVRNAPFSPSIRPKDSTMDLMFDMDDDDPLGSGSPNPSALKTVSGITPVAKTGPETGTKIWSSPALPSKKLDMREIMAQASSSRTSNLSMSLSAQKVKDDAGKKMTPQKLSQKERKKQQQQQAIAQAQMASEAKPSSPWQIAATGKKTSLKDVLSEPKPSPAAVPAPTFASPIPSRPSTPRRTASPDTRFSGQQRRVNNPIPKGGISSAGPASTSQTVAKSSPLVPHSKTYTTPAAKAEPSLQLSMADIIGQQRREQEVIKEAVAKRSLQEIQEEQAFQEWWDQESKRAQEAEALRAKGATAGASKGGKAGSGRGKGGSRGRGGRGRGDTARSGRGRGQERGSSGIQ</sequence>
<feature type="compositionally biased region" description="Polar residues" evidence="3">
    <location>
        <begin position="68"/>
        <end position="77"/>
    </location>
</feature>
<organism evidence="5 6">
    <name type="scientific">Amorphotheca resinae ATCC 22711</name>
    <dbReference type="NCBI Taxonomy" id="857342"/>
    <lineage>
        <taxon>Eukaryota</taxon>
        <taxon>Fungi</taxon>
        <taxon>Dikarya</taxon>
        <taxon>Ascomycota</taxon>
        <taxon>Pezizomycotina</taxon>
        <taxon>Leotiomycetes</taxon>
        <taxon>Helotiales</taxon>
        <taxon>Amorphothecaceae</taxon>
        <taxon>Amorphotheca</taxon>
    </lineage>
</organism>
<dbReference type="Pfam" id="PF00651">
    <property type="entry name" value="BTB"/>
    <property type="match status" value="1"/>
</dbReference>
<feature type="repeat" description="RCC1" evidence="2">
    <location>
        <begin position="392"/>
        <end position="452"/>
    </location>
</feature>
<evidence type="ECO:0000256" key="1">
    <source>
        <dbReference type="ARBA" id="ARBA00022737"/>
    </source>
</evidence>
<dbReference type="SMART" id="SM00248">
    <property type="entry name" value="ANK"/>
    <property type="match status" value="2"/>
</dbReference>
<feature type="compositionally biased region" description="Low complexity" evidence="3">
    <location>
        <begin position="1256"/>
        <end position="1268"/>
    </location>
</feature>
<feature type="region of interest" description="Disordered" evidence="3">
    <location>
        <begin position="1161"/>
        <end position="1241"/>
    </location>
</feature>
<accession>A0A2T3B6C5</accession>
<feature type="compositionally biased region" description="Basic and acidic residues" evidence="3">
    <location>
        <begin position="1501"/>
        <end position="1515"/>
    </location>
</feature>
<feature type="region of interest" description="Disordered" evidence="3">
    <location>
        <begin position="202"/>
        <end position="230"/>
    </location>
</feature>
<evidence type="ECO:0000259" key="4">
    <source>
        <dbReference type="PROSITE" id="PS50097"/>
    </source>
</evidence>
<feature type="region of interest" description="Disordered" evidence="3">
    <location>
        <begin position="26"/>
        <end position="50"/>
    </location>
</feature>
<dbReference type="SUPFAM" id="SSF48403">
    <property type="entry name" value="Ankyrin repeat"/>
    <property type="match status" value="1"/>
</dbReference>
<dbReference type="SUPFAM" id="SSF50985">
    <property type="entry name" value="RCC1/BLIP-II"/>
    <property type="match status" value="1"/>
</dbReference>
<evidence type="ECO:0000256" key="3">
    <source>
        <dbReference type="SAM" id="MobiDB-lite"/>
    </source>
</evidence>
<dbReference type="PROSITE" id="PS50097">
    <property type="entry name" value="BTB"/>
    <property type="match status" value="1"/>
</dbReference>
<dbReference type="InParanoid" id="A0A2T3B6C5"/>
<dbReference type="InterPro" id="IPR002110">
    <property type="entry name" value="Ankyrin_rpt"/>
</dbReference>
<proteinExistence type="predicted"/>